<dbReference type="EMBL" id="GFTR01002914">
    <property type="protein sequence ID" value="JAW13512.1"/>
    <property type="molecule type" value="Transcribed_RNA"/>
</dbReference>
<name>A0A224XY67_9HEMI</name>
<sequence>MAITHYAFITACLFVSQMEHCCLSRELLPDYVEQVMERLVNPTLLTIFKLKQIKRLANEQSLANNKDNKENEYCDILHGELALEGSYLERAYDINGKLVGYMTLFTMESDKCAKESFALNKLSCFLKVGKTVAYVYGLYEKSAKHALNQMETIDKYVARLVERCFQDSTDIFGLN</sequence>
<accession>A0A224XY67</accession>
<protein>
    <submittedName>
        <fullName evidence="1">Putative secreted protein</fullName>
    </submittedName>
</protein>
<dbReference type="AlphaFoldDB" id="A0A224XY67"/>
<proteinExistence type="predicted"/>
<evidence type="ECO:0000313" key="1">
    <source>
        <dbReference type="EMBL" id="JAW13512.1"/>
    </source>
</evidence>
<reference evidence="1" key="1">
    <citation type="journal article" date="2018" name="PLoS Negl. Trop. Dis.">
        <title>An insight into the salivary gland and fat body transcriptome of Panstrongylus lignarius (Hemiptera: Heteroptera), the main vector of Chagas disease in Peru.</title>
        <authorList>
            <person name="Nevoa J.C."/>
            <person name="Mendes M.T."/>
            <person name="da Silva M.V."/>
            <person name="Soares S.C."/>
            <person name="Oliveira C.J.F."/>
            <person name="Ribeiro J.M.C."/>
        </authorList>
    </citation>
    <scope>NUCLEOTIDE SEQUENCE</scope>
</reference>
<organism evidence="1">
    <name type="scientific">Panstrongylus lignarius</name>
    <dbReference type="NCBI Taxonomy" id="156445"/>
    <lineage>
        <taxon>Eukaryota</taxon>
        <taxon>Metazoa</taxon>
        <taxon>Ecdysozoa</taxon>
        <taxon>Arthropoda</taxon>
        <taxon>Hexapoda</taxon>
        <taxon>Insecta</taxon>
        <taxon>Pterygota</taxon>
        <taxon>Neoptera</taxon>
        <taxon>Paraneoptera</taxon>
        <taxon>Hemiptera</taxon>
        <taxon>Heteroptera</taxon>
        <taxon>Panheteroptera</taxon>
        <taxon>Cimicomorpha</taxon>
        <taxon>Reduviidae</taxon>
        <taxon>Triatominae</taxon>
        <taxon>Panstrongylus</taxon>
    </lineage>
</organism>